<reference evidence="2" key="1">
    <citation type="submission" date="2024-02" db="UniProtKB">
        <authorList>
            <consortium name="WormBaseParasite"/>
        </authorList>
    </citation>
    <scope>IDENTIFICATION</scope>
</reference>
<accession>A0AAF3EV51</accession>
<organism evidence="1 2">
    <name type="scientific">Mesorhabditis belari</name>
    <dbReference type="NCBI Taxonomy" id="2138241"/>
    <lineage>
        <taxon>Eukaryota</taxon>
        <taxon>Metazoa</taxon>
        <taxon>Ecdysozoa</taxon>
        <taxon>Nematoda</taxon>
        <taxon>Chromadorea</taxon>
        <taxon>Rhabditida</taxon>
        <taxon>Rhabditina</taxon>
        <taxon>Rhabditomorpha</taxon>
        <taxon>Rhabditoidea</taxon>
        <taxon>Rhabditidae</taxon>
        <taxon>Mesorhabditinae</taxon>
        <taxon>Mesorhabditis</taxon>
    </lineage>
</organism>
<dbReference type="WBParaSite" id="MBELARI_LOCUS1765">
    <property type="protein sequence ID" value="MBELARI_LOCUS1765"/>
    <property type="gene ID" value="MBELARI_LOCUS1765"/>
</dbReference>
<protein>
    <submittedName>
        <fullName evidence="2">Uncharacterized protein</fullName>
    </submittedName>
</protein>
<dbReference type="AlphaFoldDB" id="A0AAF3EV51"/>
<dbReference type="Proteomes" id="UP000887575">
    <property type="component" value="Unassembled WGS sequence"/>
</dbReference>
<proteinExistence type="predicted"/>
<name>A0AAF3EV51_9BILA</name>
<sequence>MVLLRDWYVSNVCTSNQILISDFRLNISYEVDLPWMYYCDLSKAIFADGILAVSAIVLEMDLIVGVPGLLKGLIIIDWVSGYFTAKD</sequence>
<keyword evidence="1" id="KW-1185">Reference proteome</keyword>
<evidence type="ECO:0000313" key="2">
    <source>
        <dbReference type="WBParaSite" id="MBELARI_LOCUS1765"/>
    </source>
</evidence>
<evidence type="ECO:0000313" key="1">
    <source>
        <dbReference type="Proteomes" id="UP000887575"/>
    </source>
</evidence>